<name>A0A174BX31_9FIRM</name>
<keyword evidence="3" id="KW-0804">Transcription</keyword>
<dbReference type="InterPro" id="IPR036390">
    <property type="entry name" value="WH_DNA-bd_sf"/>
</dbReference>
<dbReference type="Proteomes" id="UP000095706">
    <property type="component" value="Unassembled WGS sequence"/>
</dbReference>
<sequence>MSSFLESCFQEHYPFYSKLTTDEQQTLVLSSVLTTYQRGDFLYSCDDDCLGVLLVLSGKLRIFIQSGEQREITLFTTGPGEVCTLSASCAMQEISFDILIEAEEETKVLITPASTFRRLLNQNIYVENYIYRETTEHFSEVMWAMGQLLFTRLDQRLAGYLEDERIRTGSPVLSTTHEQIARNLGSAREVVSRTLKSFEKDGIVALSRGTVTILDVKKLRGICRMRR</sequence>
<evidence type="ECO:0000313" key="7">
    <source>
        <dbReference type="Proteomes" id="UP000095706"/>
    </source>
</evidence>
<dbReference type="InterPro" id="IPR012318">
    <property type="entry name" value="HTH_CRP"/>
</dbReference>
<proteinExistence type="predicted"/>
<feature type="domain" description="HTH crp-type" evidence="5">
    <location>
        <begin position="151"/>
        <end position="217"/>
    </location>
</feature>
<keyword evidence="1" id="KW-0805">Transcription regulation</keyword>
<dbReference type="InterPro" id="IPR014710">
    <property type="entry name" value="RmlC-like_jellyroll"/>
</dbReference>
<accession>A0A174BX31</accession>
<organism evidence="6 7">
    <name type="scientific">Fusicatenibacter saccharivorans</name>
    <dbReference type="NCBI Taxonomy" id="1150298"/>
    <lineage>
        <taxon>Bacteria</taxon>
        <taxon>Bacillati</taxon>
        <taxon>Bacillota</taxon>
        <taxon>Clostridia</taxon>
        <taxon>Lachnospirales</taxon>
        <taxon>Lachnospiraceae</taxon>
        <taxon>Fusicatenibacter</taxon>
    </lineage>
</organism>
<gene>
    <name evidence="6" type="ORF">ERS852406_01149</name>
</gene>
<dbReference type="AlphaFoldDB" id="A0A174BX31"/>
<dbReference type="InterPro" id="IPR036388">
    <property type="entry name" value="WH-like_DNA-bd_sf"/>
</dbReference>
<reference evidence="6 7" key="1">
    <citation type="submission" date="2015-09" db="EMBL/GenBank/DDBJ databases">
        <authorList>
            <consortium name="Pathogen Informatics"/>
        </authorList>
    </citation>
    <scope>NUCLEOTIDE SEQUENCE [LARGE SCALE GENOMIC DNA]</scope>
    <source>
        <strain evidence="6 7">2789STDY5608849</strain>
    </source>
</reference>
<dbReference type="RefSeq" id="WP_055226998.1">
    <property type="nucleotide sequence ID" value="NZ_CYYV01000005.1"/>
</dbReference>
<dbReference type="PRINTS" id="PR00034">
    <property type="entry name" value="HTHCRP"/>
</dbReference>
<evidence type="ECO:0000313" key="6">
    <source>
        <dbReference type="EMBL" id="CUO04669.1"/>
    </source>
</evidence>
<dbReference type="Pfam" id="PF13545">
    <property type="entry name" value="HTH_Crp_2"/>
    <property type="match status" value="1"/>
</dbReference>
<protein>
    <submittedName>
        <fullName evidence="6">Transcriptional activator FtrB</fullName>
    </submittedName>
</protein>
<dbReference type="PROSITE" id="PS51063">
    <property type="entry name" value="HTH_CRP_2"/>
    <property type="match status" value="1"/>
</dbReference>
<dbReference type="CDD" id="cd00038">
    <property type="entry name" value="CAP_ED"/>
    <property type="match status" value="1"/>
</dbReference>
<evidence type="ECO:0000256" key="3">
    <source>
        <dbReference type="ARBA" id="ARBA00023163"/>
    </source>
</evidence>
<dbReference type="SUPFAM" id="SSF46785">
    <property type="entry name" value="Winged helix' DNA-binding domain"/>
    <property type="match status" value="1"/>
</dbReference>
<feature type="domain" description="Cyclic nucleotide-binding" evidence="4">
    <location>
        <begin position="15"/>
        <end position="137"/>
    </location>
</feature>
<dbReference type="Gene3D" id="2.60.120.10">
    <property type="entry name" value="Jelly Rolls"/>
    <property type="match status" value="1"/>
</dbReference>
<evidence type="ECO:0000259" key="5">
    <source>
        <dbReference type="PROSITE" id="PS51063"/>
    </source>
</evidence>
<dbReference type="PROSITE" id="PS50042">
    <property type="entry name" value="CNMP_BINDING_3"/>
    <property type="match status" value="1"/>
</dbReference>
<dbReference type="InterPro" id="IPR018490">
    <property type="entry name" value="cNMP-bd_dom_sf"/>
</dbReference>
<evidence type="ECO:0000256" key="1">
    <source>
        <dbReference type="ARBA" id="ARBA00023015"/>
    </source>
</evidence>
<dbReference type="Pfam" id="PF00027">
    <property type="entry name" value="cNMP_binding"/>
    <property type="match status" value="1"/>
</dbReference>
<dbReference type="GO" id="GO:0003677">
    <property type="term" value="F:DNA binding"/>
    <property type="evidence" value="ECO:0007669"/>
    <property type="project" value="UniProtKB-KW"/>
</dbReference>
<dbReference type="EMBL" id="CYYV01000005">
    <property type="protein sequence ID" value="CUO04669.1"/>
    <property type="molecule type" value="Genomic_DNA"/>
</dbReference>
<dbReference type="CDD" id="cd00092">
    <property type="entry name" value="HTH_CRP"/>
    <property type="match status" value="1"/>
</dbReference>
<evidence type="ECO:0000259" key="4">
    <source>
        <dbReference type="PROSITE" id="PS50042"/>
    </source>
</evidence>
<dbReference type="GO" id="GO:0006355">
    <property type="term" value="P:regulation of DNA-templated transcription"/>
    <property type="evidence" value="ECO:0007669"/>
    <property type="project" value="InterPro"/>
</dbReference>
<dbReference type="SMART" id="SM00419">
    <property type="entry name" value="HTH_CRP"/>
    <property type="match status" value="1"/>
</dbReference>
<dbReference type="InterPro" id="IPR000595">
    <property type="entry name" value="cNMP-bd_dom"/>
</dbReference>
<dbReference type="SUPFAM" id="SSF51206">
    <property type="entry name" value="cAMP-binding domain-like"/>
    <property type="match status" value="1"/>
</dbReference>
<keyword evidence="2" id="KW-0238">DNA-binding</keyword>
<dbReference type="Gene3D" id="1.10.10.10">
    <property type="entry name" value="Winged helix-like DNA-binding domain superfamily/Winged helix DNA-binding domain"/>
    <property type="match status" value="1"/>
</dbReference>
<evidence type="ECO:0000256" key="2">
    <source>
        <dbReference type="ARBA" id="ARBA00023125"/>
    </source>
</evidence>